<dbReference type="OrthoDB" id="1113844at2"/>
<keyword evidence="1" id="KW-0456">Lyase</keyword>
<dbReference type="InterPro" id="IPR014895">
    <property type="entry name" value="Alginate_lyase_2"/>
</dbReference>
<accession>A0A653AZI2</accession>
<gene>
    <name evidence="1" type="ORF">POT9AD_0515</name>
</gene>
<dbReference type="Pfam" id="PF08787">
    <property type="entry name" value="Alginate_lyase2"/>
    <property type="match status" value="1"/>
</dbReference>
<name>A0A653AZI2_ECTOL</name>
<dbReference type="AlphaFoldDB" id="A0A653AZI2"/>
<dbReference type="Gene3D" id="2.60.120.200">
    <property type="match status" value="1"/>
</dbReference>
<dbReference type="SUPFAM" id="SSF49899">
    <property type="entry name" value="Concanavalin A-like lectins/glucanases"/>
    <property type="match status" value="1"/>
</dbReference>
<reference evidence="1" key="1">
    <citation type="submission" date="2018-11" db="EMBL/GenBank/DDBJ databases">
        <authorList>
            <consortium name="Genoscope - CEA"/>
            <person name="William W."/>
        </authorList>
    </citation>
    <scope>NUCLEOTIDE SEQUENCE [LARGE SCALE GENOMIC DNA]</scope>
    <source>
        <strain evidence="1">T9AD</strain>
    </source>
</reference>
<organism evidence="1">
    <name type="scientific">Ectopseudomonas oleovorans</name>
    <name type="common">Pseudomonas oleovorans</name>
    <dbReference type="NCBI Taxonomy" id="301"/>
    <lineage>
        <taxon>Bacteria</taxon>
        <taxon>Pseudomonadati</taxon>
        <taxon>Pseudomonadota</taxon>
        <taxon>Gammaproteobacteria</taxon>
        <taxon>Pseudomonadales</taxon>
        <taxon>Pseudomonadaceae</taxon>
        <taxon>Ectopseudomonas</taxon>
    </lineage>
</organism>
<protein>
    <submittedName>
        <fullName evidence="1">Alginate lyase</fullName>
    </submittedName>
</protein>
<sequence>MIDLATWNLTIPVGVPATVIDTPLLVGGYQDDYFQSRDGRIFFWAPANGSTTSNSVYPRSELRETYADGTLRNWSYTAATDVLSVTARITQVPASGMLAFSQIHSKQGTSPPLMLGYQYVPQTGYGNVVIAFRGHPADVDSLKIVLSSKVRLDQDFSYEIHLAKNGTLSIGLVEPGGAVKTWSRSLNKAWASHALYFKAGVYTLDNSGNETNAGAATFSQLKVEHR</sequence>
<proteinExistence type="predicted"/>
<dbReference type="InterPro" id="IPR013320">
    <property type="entry name" value="ConA-like_dom_sf"/>
</dbReference>
<evidence type="ECO:0000313" key="1">
    <source>
        <dbReference type="EMBL" id="VDN61506.1"/>
    </source>
</evidence>
<dbReference type="EMBL" id="LR130779">
    <property type="protein sequence ID" value="VDN61506.1"/>
    <property type="molecule type" value="Genomic_DNA"/>
</dbReference>
<dbReference type="GO" id="GO:0016829">
    <property type="term" value="F:lyase activity"/>
    <property type="evidence" value="ECO:0007669"/>
    <property type="project" value="UniProtKB-KW"/>
</dbReference>